<dbReference type="STRING" id="3880.G7L8A2"/>
<accession>G7L8A2</accession>
<keyword evidence="1" id="KW-0732">Signal</keyword>
<evidence type="ECO:0000313" key="4">
    <source>
        <dbReference type="Proteomes" id="UP000002051"/>
    </source>
</evidence>
<protein>
    <submittedName>
        <fullName evidence="2">1-aminocyclopropane-1-carboxylate synthase, putative</fullName>
    </submittedName>
</protein>
<reference evidence="2 4" key="2">
    <citation type="journal article" date="2014" name="BMC Genomics">
        <title>An improved genome release (version Mt4.0) for the model legume Medicago truncatula.</title>
        <authorList>
            <person name="Tang H."/>
            <person name="Krishnakumar V."/>
            <person name="Bidwell S."/>
            <person name="Rosen B."/>
            <person name="Chan A."/>
            <person name="Zhou S."/>
            <person name="Gentzbittel L."/>
            <person name="Childs K.L."/>
            <person name="Yandell M."/>
            <person name="Gundlach H."/>
            <person name="Mayer K.F."/>
            <person name="Schwartz D.C."/>
            <person name="Town C.D."/>
        </authorList>
    </citation>
    <scope>GENOME REANNOTATION</scope>
    <source>
        <strain evidence="3 4">cv. Jemalong A17</strain>
    </source>
</reference>
<evidence type="ECO:0000313" key="3">
    <source>
        <dbReference type="EnsemblPlants" id="AET01823"/>
    </source>
</evidence>
<feature type="signal peptide" evidence="1">
    <location>
        <begin position="1"/>
        <end position="16"/>
    </location>
</feature>
<evidence type="ECO:0000256" key="1">
    <source>
        <dbReference type="SAM" id="SignalP"/>
    </source>
</evidence>
<sequence>MVTMLVIIFTIHFVCDRIYVAAVFTSPTYASVSEVILEMKCKSDLIHIIYSLSNHAVNCVRKMSSFGLVKLNICLQSSRTLLKRHEKFTEDLKRLKLVDYM</sequence>
<dbReference type="Proteomes" id="UP000002051">
    <property type="component" value="Chromosome 8"/>
</dbReference>
<dbReference type="EMBL" id="CM001224">
    <property type="protein sequence ID" value="AET01823.1"/>
    <property type="molecule type" value="Genomic_DNA"/>
</dbReference>
<dbReference type="InterPro" id="IPR015421">
    <property type="entry name" value="PyrdxlP-dep_Trfase_major"/>
</dbReference>
<reference evidence="3" key="3">
    <citation type="submission" date="2015-04" db="UniProtKB">
        <authorList>
            <consortium name="EnsemblPlants"/>
        </authorList>
    </citation>
    <scope>IDENTIFICATION</scope>
    <source>
        <strain evidence="3">cv. Jemalong A17</strain>
    </source>
</reference>
<evidence type="ECO:0000313" key="2">
    <source>
        <dbReference type="EMBL" id="AET01823.1"/>
    </source>
</evidence>
<dbReference type="Gene3D" id="3.40.640.10">
    <property type="entry name" value="Type I PLP-dependent aspartate aminotransferase-like (Major domain)"/>
    <property type="match status" value="1"/>
</dbReference>
<feature type="chain" id="PRO_5014574113" evidence="1">
    <location>
        <begin position="17"/>
        <end position="101"/>
    </location>
</feature>
<dbReference type="eggNOG" id="KOG0256">
    <property type="taxonomic scope" value="Eukaryota"/>
</dbReference>
<dbReference type="AlphaFoldDB" id="G7L8A2"/>
<dbReference type="HOGENOM" id="CLU_2295911_0_0_1"/>
<proteinExistence type="predicted"/>
<dbReference type="EnsemblPlants" id="AET01823">
    <property type="protein sequence ID" value="AET01823"/>
    <property type="gene ID" value="MTR_8g021970"/>
</dbReference>
<gene>
    <name evidence="2" type="ordered locus">MTR_8g021970</name>
</gene>
<reference evidence="2 4" key="1">
    <citation type="journal article" date="2011" name="Nature">
        <title>The Medicago genome provides insight into the evolution of rhizobial symbioses.</title>
        <authorList>
            <person name="Young N.D."/>
            <person name="Debelle F."/>
            <person name="Oldroyd G.E."/>
            <person name="Geurts R."/>
            <person name="Cannon S.B."/>
            <person name="Udvardi M.K."/>
            <person name="Benedito V.A."/>
            <person name="Mayer K.F."/>
            <person name="Gouzy J."/>
            <person name="Schoof H."/>
            <person name="Van de Peer Y."/>
            <person name="Proost S."/>
            <person name="Cook D.R."/>
            <person name="Meyers B.C."/>
            <person name="Spannagl M."/>
            <person name="Cheung F."/>
            <person name="De Mita S."/>
            <person name="Krishnakumar V."/>
            <person name="Gundlach H."/>
            <person name="Zhou S."/>
            <person name="Mudge J."/>
            <person name="Bharti A.K."/>
            <person name="Murray J.D."/>
            <person name="Naoumkina M.A."/>
            <person name="Rosen B."/>
            <person name="Silverstein K.A."/>
            <person name="Tang H."/>
            <person name="Rombauts S."/>
            <person name="Zhao P.X."/>
            <person name="Zhou P."/>
            <person name="Barbe V."/>
            <person name="Bardou P."/>
            <person name="Bechner M."/>
            <person name="Bellec A."/>
            <person name="Berger A."/>
            <person name="Berges H."/>
            <person name="Bidwell S."/>
            <person name="Bisseling T."/>
            <person name="Choisne N."/>
            <person name="Couloux A."/>
            <person name="Denny R."/>
            <person name="Deshpande S."/>
            <person name="Dai X."/>
            <person name="Doyle J.J."/>
            <person name="Dudez A.M."/>
            <person name="Farmer A.D."/>
            <person name="Fouteau S."/>
            <person name="Franken C."/>
            <person name="Gibelin C."/>
            <person name="Gish J."/>
            <person name="Goldstein S."/>
            <person name="Gonzalez A.J."/>
            <person name="Green P.J."/>
            <person name="Hallab A."/>
            <person name="Hartog M."/>
            <person name="Hua A."/>
            <person name="Humphray S.J."/>
            <person name="Jeong D.H."/>
            <person name="Jing Y."/>
            <person name="Jocker A."/>
            <person name="Kenton S.M."/>
            <person name="Kim D.J."/>
            <person name="Klee K."/>
            <person name="Lai H."/>
            <person name="Lang C."/>
            <person name="Lin S."/>
            <person name="Macmil S.L."/>
            <person name="Magdelenat G."/>
            <person name="Matthews L."/>
            <person name="McCorrison J."/>
            <person name="Monaghan E.L."/>
            <person name="Mun J.H."/>
            <person name="Najar F.Z."/>
            <person name="Nicholson C."/>
            <person name="Noirot C."/>
            <person name="O'Bleness M."/>
            <person name="Paule C.R."/>
            <person name="Poulain J."/>
            <person name="Prion F."/>
            <person name="Qin B."/>
            <person name="Qu C."/>
            <person name="Retzel E.F."/>
            <person name="Riddle C."/>
            <person name="Sallet E."/>
            <person name="Samain S."/>
            <person name="Samson N."/>
            <person name="Sanders I."/>
            <person name="Saurat O."/>
            <person name="Scarpelli C."/>
            <person name="Schiex T."/>
            <person name="Segurens B."/>
            <person name="Severin A.J."/>
            <person name="Sherrier D.J."/>
            <person name="Shi R."/>
            <person name="Sims S."/>
            <person name="Singer S.R."/>
            <person name="Sinharoy S."/>
            <person name="Sterck L."/>
            <person name="Viollet A."/>
            <person name="Wang B.B."/>
            <person name="Wang K."/>
            <person name="Wang M."/>
            <person name="Wang X."/>
            <person name="Warfsmann J."/>
            <person name="Weissenbach J."/>
            <person name="White D.D."/>
            <person name="White J.D."/>
            <person name="Wiley G.B."/>
            <person name="Wincker P."/>
            <person name="Xing Y."/>
            <person name="Yang L."/>
            <person name="Yao Z."/>
            <person name="Ying F."/>
            <person name="Zhai J."/>
            <person name="Zhou L."/>
            <person name="Zuber A."/>
            <person name="Denarie J."/>
            <person name="Dixon R.A."/>
            <person name="May G.D."/>
            <person name="Schwartz D.C."/>
            <person name="Rogers J."/>
            <person name="Quetier F."/>
            <person name="Town C.D."/>
            <person name="Roe B.A."/>
        </authorList>
    </citation>
    <scope>NUCLEOTIDE SEQUENCE [LARGE SCALE GENOMIC DNA]</scope>
    <source>
        <strain evidence="2">A17</strain>
        <strain evidence="3 4">cv. Jemalong A17</strain>
    </source>
</reference>
<name>G7L8A2_MEDTR</name>
<organism evidence="2 4">
    <name type="scientific">Medicago truncatula</name>
    <name type="common">Barrel medic</name>
    <name type="synonym">Medicago tribuloides</name>
    <dbReference type="NCBI Taxonomy" id="3880"/>
    <lineage>
        <taxon>Eukaryota</taxon>
        <taxon>Viridiplantae</taxon>
        <taxon>Streptophyta</taxon>
        <taxon>Embryophyta</taxon>
        <taxon>Tracheophyta</taxon>
        <taxon>Spermatophyta</taxon>
        <taxon>Magnoliopsida</taxon>
        <taxon>eudicotyledons</taxon>
        <taxon>Gunneridae</taxon>
        <taxon>Pentapetalae</taxon>
        <taxon>rosids</taxon>
        <taxon>fabids</taxon>
        <taxon>Fabales</taxon>
        <taxon>Fabaceae</taxon>
        <taxon>Papilionoideae</taxon>
        <taxon>50 kb inversion clade</taxon>
        <taxon>NPAAA clade</taxon>
        <taxon>Hologalegina</taxon>
        <taxon>IRL clade</taxon>
        <taxon>Trifolieae</taxon>
        <taxon>Medicago</taxon>
    </lineage>
</organism>
<dbReference type="PaxDb" id="3880-AET01823"/>
<keyword evidence="4" id="KW-1185">Reference proteome</keyword>